<proteinExistence type="predicted"/>
<keyword evidence="1" id="KW-1133">Transmembrane helix</keyword>
<feature type="non-terminal residue" evidence="3">
    <location>
        <position position="180"/>
    </location>
</feature>
<feature type="transmembrane region" description="Helical" evidence="1">
    <location>
        <begin position="6"/>
        <end position="24"/>
    </location>
</feature>
<sequence>MEYLQPFIGFLVLLLLGALFSENIKAIKIRYVVSAILLQVLLALMLIKLPLIQDFFKWLAKGVIVLKEANDYGSAFVFGYLADNAPNAPFNITNEGGTFIFAFGGLTLIIVMSAISALLWHWRIVPLLVNALSLIFKKPLDVGGPVGLGATAKVFLGQVEAPLLVRPYLSSMSKNELLIL</sequence>
<dbReference type="GO" id="GO:0005886">
    <property type="term" value="C:plasma membrane"/>
    <property type="evidence" value="ECO:0007669"/>
    <property type="project" value="TreeGrafter"/>
</dbReference>
<dbReference type="PANTHER" id="PTHR10590">
    <property type="entry name" value="SODIUM/NUCLEOSIDE COTRANSPORTER"/>
    <property type="match status" value="1"/>
</dbReference>
<feature type="transmembrane region" description="Helical" evidence="1">
    <location>
        <begin position="99"/>
        <end position="120"/>
    </location>
</feature>
<organism evidence="3">
    <name type="scientific">marine metagenome</name>
    <dbReference type="NCBI Taxonomy" id="408172"/>
    <lineage>
        <taxon>unclassified sequences</taxon>
        <taxon>metagenomes</taxon>
        <taxon>ecological metagenomes</taxon>
    </lineage>
</organism>
<dbReference type="AlphaFoldDB" id="A0A383DPK0"/>
<dbReference type="InterPro" id="IPR008276">
    <property type="entry name" value="C_nuclsd_transpt"/>
</dbReference>
<dbReference type="EMBL" id="UINC01219110">
    <property type="protein sequence ID" value="SVE46432.1"/>
    <property type="molecule type" value="Genomic_DNA"/>
</dbReference>
<evidence type="ECO:0000259" key="2">
    <source>
        <dbReference type="Pfam" id="PF01773"/>
    </source>
</evidence>
<dbReference type="InterPro" id="IPR002668">
    <property type="entry name" value="CNT_N_dom"/>
</dbReference>
<evidence type="ECO:0000256" key="1">
    <source>
        <dbReference type="SAM" id="Phobius"/>
    </source>
</evidence>
<name>A0A383DPK0_9ZZZZ</name>
<feature type="domain" description="Concentrative nucleoside transporter N-terminal" evidence="2">
    <location>
        <begin position="8"/>
        <end position="81"/>
    </location>
</feature>
<protein>
    <recommendedName>
        <fullName evidence="2">Concentrative nucleoside transporter N-terminal domain-containing protein</fullName>
    </recommendedName>
</protein>
<dbReference type="PANTHER" id="PTHR10590:SF4">
    <property type="entry name" value="SOLUTE CARRIER FAMILY 28 MEMBER 3"/>
    <property type="match status" value="1"/>
</dbReference>
<feature type="non-terminal residue" evidence="3">
    <location>
        <position position="1"/>
    </location>
</feature>
<dbReference type="Pfam" id="PF01773">
    <property type="entry name" value="Nucleos_tra2_N"/>
    <property type="match status" value="1"/>
</dbReference>
<keyword evidence="1" id="KW-0812">Transmembrane</keyword>
<gene>
    <name evidence="3" type="ORF">METZ01_LOCUS499286</name>
</gene>
<accession>A0A383DPK0</accession>
<feature type="transmembrane region" description="Helical" evidence="1">
    <location>
        <begin position="31"/>
        <end position="52"/>
    </location>
</feature>
<evidence type="ECO:0000313" key="3">
    <source>
        <dbReference type="EMBL" id="SVE46432.1"/>
    </source>
</evidence>
<keyword evidence="1" id="KW-0472">Membrane</keyword>
<dbReference type="GO" id="GO:0015293">
    <property type="term" value="F:symporter activity"/>
    <property type="evidence" value="ECO:0007669"/>
    <property type="project" value="TreeGrafter"/>
</dbReference>
<dbReference type="GO" id="GO:0005337">
    <property type="term" value="F:nucleoside transmembrane transporter activity"/>
    <property type="evidence" value="ECO:0007669"/>
    <property type="project" value="InterPro"/>
</dbReference>
<reference evidence="3" key="1">
    <citation type="submission" date="2018-05" db="EMBL/GenBank/DDBJ databases">
        <authorList>
            <person name="Lanie J.A."/>
            <person name="Ng W.-L."/>
            <person name="Kazmierczak K.M."/>
            <person name="Andrzejewski T.M."/>
            <person name="Davidsen T.M."/>
            <person name="Wayne K.J."/>
            <person name="Tettelin H."/>
            <person name="Glass J.I."/>
            <person name="Rusch D."/>
            <person name="Podicherti R."/>
            <person name="Tsui H.-C.T."/>
            <person name="Winkler M.E."/>
        </authorList>
    </citation>
    <scope>NUCLEOTIDE SEQUENCE</scope>
</reference>